<protein>
    <submittedName>
        <fullName evidence="2">Uncharacterized protein</fullName>
    </submittedName>
</protein>
<reference evidence="3" key="1">
    <citation type="journal article" date="2017" name="Front. Plant Sci.">
        <title>Climate Clever Clovers: New Paradigm to Reduce the Environmental Footprint of Ruminants by Breeding Low Methanogenic Forages Utilizing Haplotype Variation.</title>
        <authorList>
            <person name="Kaur P."/>
            <person name="Appels R."/>
            <person name="Bayer P.E."/>
            <person name="Keeble-Gagnere G."/>
            <person name="Wang J."/>
            <person name="Hirakawa H."/>
            <person name="Shirasawa K."/>
            <person name="Vercoe P."/>
            <person name="Stefanova K."/>
            <person name="Durmic Z."/>
            <person name="Nichols P."/>
            <person name="Revell C."/>
            <person name="Isobe S.N."/>
            <person name="Edwards D."/>
            <person name="Erskine W."/>
        </authorList>
    </citation>
    <scope>NUCLEOTIDE SEQUENCE [LARGE SCALE GENOMIC DNA]</scope>
    <source>
        <strain evidence="3">cv. Daliak</strain>
    </source>
</reference>
<feature type="compositionally biased region" description="Polar residues" evidence="1">
    <location>
        <begin position="1"/>
        <end position="10"/>
    </location>
</feature>
<gene>
    <name evidence="2" type="ORF">TSUD_241320</name>
</gene>
<feature type="compositionally biased region" description="Polar residues" evidence="1">
    <location>
        <begin position="36"/>
        <end position="45"/>
    </location>
</feature>
<accession>A0A2Z6NHF7</accession>
<feature type="region of interest" description="Disordered" evidence="1">
    <location>
        <begin position="1"/>
        <end position="122"/>
    </location>
</feature>
<evidence type="ECO:0000256" key="1">
    <source>
        <dbReference type="SAM" id="MobiDB-lite"/>
    </source>
</evidence>
<proteinExistence type="predicted"/>
<dbReference type="OrthoDB" id="1432859at2759"/>
<name>A0A2Z6NHF7_TRISU</name>
<dbReference type="Proteomes" id="UP000242715">
    <property type="component" value="Unassembled WGS sequence"/>
</dbReference>
<dbReference type="SUPFAM" id="SSF56219">
    <property type="entry name" value="DNase I-like"/>
    <property type="match status" value="1"/>
</dbReference>
<dbReference type="AlphaFoldDB" id="A0A2Z6NHF7"/>
<dbReference type="PANTHER" id="PTHR33710:SF77">
    <property type="entry name" value="DNASE I-LIKE SUPERFAMILY PROTEIN"/>
    <property type="match status" value="1"/>
</dbReference>
<organism evidence="2 3">
    <name type="scientific">Trifolium subterraneum</name>
    <name type="common">Subterranean clover</name>
    <dbReference type="NCBI Taxonomy" id="3900"/>
    <lineage>
        <taxon>Eukaryota</taxon>
        <taxon>Viridiplantae</taxon>
        <taxon>Streptophyta</taxon>
        <taxon>Embryophyta</taxon>
        <taxon>Tracheophyta</taxon>
        <taxon>Spermatophyta</taxon>
        <taxon>Magnoliopsida</taxon>
        <taxon>eudicotyledons</taxon>
        <taxon>Gunneridae</taxon>
        <taxon>Pentapetalae</taxon>
        <taxon>rosids</taxon>
        <taxon>fabids</taxon>
        <taxon>Fabales</taxon>
        <taxon>Fabaceae</taxon>
        <taxon>Papilionoideae</taxon>
        <taxon>50 kb inversion clade</taxon>
        <taxon>NPAAA clade</taxon>
        <taxon>Hologalegina</taxon>
        <taxon>IRL clade</taxon>
        <taxon>Trifolieae</taxon>
        <taxon>Trifolium</taxon>
    </lineage>
</organism>
<dbReference type="PANTHER" id="PTHR33710">
    <property type="entry name" value="BNAC02G09200D PROTEIN"/>
    <property type="match status" value="1"/>
</dbReference>
<dbReference type="EMBL" id="DF973962">
    <property type="protein sequence ID" value="GAU43241.1"/>
    <property type="molecule type" value="Genomic_DNA"/>
</dbReference>
<evidence type="ECO:0000313" key="2">
    <source>
        <dbReference type="EMBL" id="GAU43241.1"/>
    </source>
</evidence>
<dbReference type="InterPro" id="IPR036691">
    <property type="entry name" value="Endo/exonu/phosph_ase_sf"/>
</dbReference>
<sequence length="469" mass="53476">MTTALLGQTFENHENSKDEENLKARSTKKFNEGDQAFTNHSSFPNDYSDIVDNLEQDETKKGDKSYRDMVIGAEGQKMKEKENGSGGEGHWRVVQKPRRNRKAKEHDSMAAGGGANKTPVAINAGEKPTRSRFVALSEEVENLEVTDKNINDVNNDKASGTNDQFKKGIFSEVQNGKNHDNKEIEPATNNSTLPPLSQKSNKESRLAAVQKSNFKGKSGSHQRKPMEHLSKRIKADNMETIMTSTYDQNPITKDNIEDTSGNVVVKENVGRVKFSLMLKIKIEQNCTTRRWTWNSWKRRKYLNLRWSCAANTSFYRYCKHYIMSCRPSMVVIMETRCDPNKLKRTFNLLGFDGFIATDSSGFAGGIITAWKEDCISVTLENKKFQYMHLRVKMTNGRWCEKRGGAPVSMRRCNTFKERIDSCHLMDLGAVGPRYTWRGPIFHGGQRIFERLDRALSNDRWRLAFPEGVV</sequence>
<feature type="compositionally biased region" description="Polar residues" evidence="1">
    <location>
        <begin position="187"/>
        <end position="199"/>
    </location>
</feature>
<feature type="region of interest" description="Disordered" evidence="1">
    <location>
        <begin position="174"/>
        <end position="226"/>
    </location>
</feature>
<evidence type="ECO:0000313" key="3">
    <source>
        <dbReference type="Proteomes" id="UP000242715"/>
    </source>
</evidence>
<keyword evidence="3" id="KW-1185">Reference proteome</keyword>
<feature type="compositionally biased region" description="Basic and acidic residues" evidence="1">
    <location>
        <begin position="11"/>
        <end position="23"/>
    </location>
</feature>
<feature type="compositionally biased region" description="Basic residues" evidence="1">
    <location>
        <begin position="93"/>
        <end position="103"/>
    </location>
</feature>
<feature type="compositionally biased region" description="Basic and acidic residues" evidence="1">
    <location>
        <begin position="57"/>
        <end position="67"/>
    </location>
</feature>